<evidence type="ECO:0000256" key="2">
    <source>
        <dbReference type="ARBA" id="ARBA00005551"/>
    </source>
</evidence>
<feature type="transmembrane region" description="Helical" evidence="8">
    <location>
        <begin position="185"/>
        <end position="207"/>
    </location>
</feature>
<keyword evidence="6 8" id="KW-0472">Membrane</keyword>
<feature type="domain" description="RCK N-terminal" evidence="9">
    <location>
        <begin position="417"/>
        <end position="533"/>
    </location>
</feature>
<dbReference type="PANTHER" id="PTHR42751:SF1">
    <property type="entry name" value="CATION_PROTON ANTIPORTER YBAL-RELATED"/>
    <property type="match status" value="1"/>
</dbReference>
<feature type="transmembrane region" description="Helical" evidence="8">
    <location>
        <begin position="114"/>
        <end position="134"/>
    </location>
</feature>
<dbReference type="SUPFAM" id="SSF51735">
    <property type="entry name" value="NAD(P)-binding Rossmann-fold domains"/>
    <property type="match status" value="1"/>
</dbReference>
<evidence type="ECO:0000313" key="10">
    <source>
        <dbReference type="EMBL" id="XAE43992.1"/>
    </source>
</evidence>
<sequence>MPHASPLITILVIGLTLAFLLGVAAGRLGISVLVGYLLAGVAVGPLVPDADHGVALQLADIGVILLMFGVGLHFSVRDLMAVRAIALPGTLAQVVLSGALGMALALLLGWSGRAALVFGLALSVASTVVLTRALDEQRLTDTRRGHLAMGWLVIQDLVTVLALVLLPAVAPLLRDGASHAPHWPLLAGTLAVTLGKVAAFVGLMLVVGRRVIPAALHAVARMGSRELFRLALLAVALGVAYVASELFGVSLALGAFVAGMVLSESELSQHAAEETLPLRDAFAVLFFISVGMLFEPATVARHPAGLAGALLAVFVGTPMIVFSVLLLLRQGMQTALTMAAGLSQIGEFSFILATLGVDLGLLDAPARSLILAVSILTILLNPLAFLIAGRLSPWAARHDARRAAPPGAAGAGGPVRQGHAVVVGYGRVGALVVEGLLRQGWPLVVVETGDALVRPLRERGIEVVVGNAADPSVLAEAHVQTARLLVVAIPEPFEAGQAVEQARAVNPAITIIARAHFDSAVIHLRQLGADIVIMGEREIARAMLDDAAHGAPRGSAPGGGGVAARMAEHALPHRPRPSGPAAPNGRRTERHQA</sequence>
<evidence type="ECO:0000256" key="5">
    <source>
        <dbReference type="ARBA" id="ARBA00022989"/>
    </source>
</evidence>
<dbReference type="Gene3D" id="1.20.1530.20">
    <property type="match status" value="1"/>
</dbReference>
<dbReference type="PROSITE" id="PS51201">
    <property type="entry name" value="RCK_N"/>
    <property type="match status" value="1"/>
</dbReference>
<evidence type="ECO:0000256" key="7">
    <source>
        <dbReference type="SAM" id="MobiDB-lite"/>
    </source>
</evidence>
<evidence type="ECO:0000313" key="11">
    <source>
        <dbReference type="Proteomes" id="UP001449795"/>
    </source>
</evidence>
<dbReference type="Proteomes" id="UP001449795">
    <property type="component" value="Chromosome"/>
</dbReference>
<dbReference type="InterPro" id="IPR038770">
    <property type="entry name" value="Na+/solute_symporter_sf"/>
</dbReference>
<dbReference type="PANTHER" id="PTHR42751">
    <property type="entry name" value="SODIUM/HYDROGEN EXCHANGER FAMILY/TRKA DOMAIN PROTEIN"/>
    <property type="match status" value="1"/>
</dbReference>
<feature type="transmembrane region" description="Helical" evidence="8">
    <location>
        <begin position="54"/>
        <end position="74"/>
    </location>
</feature>
<feature type="transmembrane region" description="Helical" evidence="8">
    <location>
        <begin position="369"/>
        <end position="388"/>
    </location>
</feature>
<keyword evidence="3" id="KW-0813">Transport</keyword>
<feature type="transmembrane region" description="Helical" evidence="8">
    <location>
        <begin position="335"/>
        <end position="357"/>
    </location>
</feature>
<organism evidence="10 11">
    <name type="scientific">Nguyenibacter vanlangensis</name>
    <dbReference type="NCBI Taxonomy" id="1216886"/>
    <lineage>
        <taxon>Bacteria</taxon>
        <taxon>Pseudomonadati</taxon>
        <taxon>Pseudomonadota</taxon>
        <taxon>Alphaproteobacteria</taxon>
        <taxon>Acetobacterales</taxon>
        <taxon>Acetobacteraceae</taxon>
        <taxon>Nguyenibacter</taxon>
    </lineage>
</organism>
<keyword evidence="5 8" id="KW-1133">Transmembrane helix</keyword>
<dbReference type="Pfam" id="PF02254">
    <property type="entry name" value="TrkA_N"/>
    <property type="match status" value="1"/>
</dbReference>
<evidence type="ECO:0000256" key="3">
    <source>
        <dbReference type="ARBA" id="ARBA00022448"/>
    </source>
</evidence>
<proteinExistence type="inferred from homology"/>
<name>A0ABZ3D932_9PROT</name>
<evidence type="ECO:0000256" key="4">
    <source>
        <dbReference type="ARBA" id="ARBA00022692"/>
    </source>
</evidence>
<evidence type="ECO:0000256" key="1">
    <source>
        <dbReference type="ARBA" id="ARBA00004141"/>
    </source>
</evidence>
<gene>
    <name evidence="10" type="ORF">AAC691_06050</name>
</gene>
<dbReference type="InterPro" id="IPR036291">
    <property type="entry name" value="NAD(P)-bd_dom_sf"/>
</dbReference>
<comment type="subcellular location">
    <subcellularLocation>
        <location evidence="1">Membrane</location>
        <topology evidence="1">Multi-pass membrane protein</topology>
    </subcellularLocation>
</comment>
<feature type="transmembrane region" description="Helical" evidence="8">
    <location>
        <begin position="227"/>
        <end position="243"/>
    </location>
</feature>
<keyword evidence="11" id="KW-1185">Reference proteome</keyword>
<dbReference type="InterPro" id="IPR003148">
    <property type="entry name" value="RCK_N"/>
</dbReference>
<dbReference type="Pfam" id="PF00999">
    <property type="entry name" value="Na_H_Exchanger"/>
    <property type="match status" value="1"/>
</dbReference>
<dbReference type="EMBL" id="CP152276">
    <property type="protein sequence ID" value="XAE43992.1"/>
    <property type="molecule type" value="Genomic_DNA"/>
</dbReference>
<dbReference type="RefSeq" id="WP_342629319.1">
    <property type="nucleotide sequence ID" value="NZ_CP152276.1"/>
</dbReference>
<accession>A0ABZ3D932</accession>
<dbReference type="Gene3D" id="3.40.50.720">
    <property type="entry name" value="NAD(P)-binding Rossmann-like Domain"/>
    <property type="match status" value="1"/>
</dbReference>
<dbReference type="InterPro" id="IPR006153">
    <property type="entry name" value="Cation/H_exchanger_TM"/>
</dbReference>
<evidence type="ECO:0000259" key="9">
    <source>
        <dbReference type="PROSITE" id="PS51201"/>
    </source>
</evidence>
<feature type="transmembrane region" description="Helical" evidence="8">
    <location>
        <begin position="86"/>
        <end position="108"/>
    </location>
</feature>
<keyword evidence="4 8" id="KW-0812">Transmembrane</keyword>
<feature type="region of interest" description="Disordered" evidence="7">
    <location>
        <begin position="550"/>
        <end position="593"/>
    </location>
</feature>
<reference evidence="10 11" key="1">
    <citation type="submission" date="2024-04" db="EMBL/GenBank/DDBJ databases">
        <title>Complete genome sequence of Nguyenibacter vanlangesis HBCM-1154, a strain capable of nitrogen fixation, IAA production, and phosphorus solubilization isolated from sugarcane soil.</title>
        <authorList>
            <person name="MY HANH P."/>
        </authorList>
    </citation>
    <scope>NUCLEOTIDE SEQUENCE [LARGE SCALE GENOMIC DNA]</scope>
    <source>
        <strain evidence="10 11">HBCM 1154</strain>
    </source>
</reference>
<evidence type="ECO:0000256" key="8">
    <source>
        <dbReference type="SAM" id="Phobius"/>
    </source>
</evidence>
<feature type="transmembrane region" description="Helical" evidence="8">
    <location>
        <begin position="306"/>
        <end position="328"/>
    </location>
</feature>
<feature type="transmembrane region" description="Helical" evidence="8">
    <location>
        <begin position="146"/>
        <end position="173"/>
    </location>
</feature>
<feature type="transmembrane region" description="Helical" evidence="8">
    <location>
        <begin position="30"/>
        <end position="48"/>
    </location>
</feature>
<feature type="transmembrane region" description="Helical" evidence="8">
    <location>
        <begin position="6"/>
        <end position="23"/>
    </location>
</feature>
<comment type="similarity">
    <text evidence="2">Belongs to the monovalent cation:proton antiporter 2 (CPA2) transporter (TC 2.A.37) family.</text>
</comment>
<protein>
    <submittedName>
        <fullName evidence="10">Cation:proton antiporter</fullName>
    </submittedName>
</protein>
<evidence type="ECO:0000256" key="6">
    <source>
        <dbReference type="ARBA" id="ARBA00023136"/>
    </source>
</evidence>